<gene>
    <name evidence="11" type="ORF">BI198_12605</name>
</gene>
<feature type="compositionally biased region" description="Polar residues" evidence="9">
    <location>
        <begin position="1"/>
        <end position="19"/>
    </location>
</feature>
<dbReference type="InterPro" id="IPR031316">
    <property type="entry name" value="FlgM_C"/>
</dbReference>
<dbReference type="GO" id="GO:0044781">
    <property type="term" value="P:bacterial-type flagellum organization"/>
    <property type="evidence" value="ECO:0007669"/>
    <property type="project" value="UniProtKB-KW"/>
</dbReference>
<evidence type="ECO:0000256" key="2">
    <source>
        <dbReference type="ARBA" id="ARBA00017823"/>
    </source>
</evidence>
<evidence type="ECO:0000259" key="10">
    <source>
        <dbReference type="Pfam" id="PF04316"/>
    </source>
</evidence>
<dbReference type="STRING" id="1628148.BI198_12605"/>
<keyword evidence="11" id="KW-0282">Flagellum</keyword>
<keyword evidence="3" id="KW-0678">Repressor</keyword>
<protein>
    <recommendedName>
        <fullName evidence="2">Negative regulator of flagellin synthesis</fullName>
    </recommendedName>
    <alternativeName>
        <fullName evidence="8">Anti-sigma-28 factor</fullName>
    </alternativeName>
</protein>
<name>A0A1E7Q838_9GAMM</name>
<dbReference type="OrthoDB" id="5771747at2"/>
<evidence type="ECO:0000256" key="7">
    <source>
        <dbReference type="ARBA" id="ARBA00024739"/>
    </source>
</evidence>
<feature type="region of interest" description="Disordered" evidence="9">
    <location>
        <begin position="1"/>
        <end position="53"/>
    </location>
</feature>
<keyword evidence="11" id="KW-0969">Cilium</keyword>
<proteinExistence type="inferred from homology"/>
<comment type="caution">
    <text evidence="11">The sequence shown here is derived from an EMBL/GenBank/DDBJ whole genome shotgun (WGS) entry which is preliminary data.</text>
</comment>
<dbReference type="SUPFAM" id="SSF101498">
    <property type="entry name" value="Anti-sigma factor FlgM"/>
    <property type="match status" value="1"/>
</dbReference>
<dbReference type="InterPro" id="IPR035890">
    <property type="entry name" value="Anti-sigma-28_factor_FlgM_sf"/>
</dbReference>
<evidence type="ECO:0000256" key="1">
    <source>
        <dbReference type="ARBA" id="ARBA00005322"/>
    </source>
</evidence>
<keyword evidence="4" id="KW-1005">Bacterial flagellum biogenesis</keyword>
<evidence type="ECO:0000256" key="9">
    <source>
        <dbReference type="SAM" id="MobiDB-lite"/>
    </source>
</evidence>
<evidence type="ECO:0000256" key="8">
    <source>
        <dbReference type="ARBA" id="ARBA00030117"/>
    </source>
</evidence>
<keyword evidence="6" id="KW-0804">Transcription</keyword>
<comment type="function">
    <text evidence="7">Responsible for the coupling of flagellin expression to flagellar assembly by preventing expression of the flagellin genes when a component of the middle class of proteins is defective. It negatively regulates flagellar genes by inhibiting the activity of FliA by directly binding to FliA.</text>
</comment>
<keyword evidence="5" id="KW-0805">Transcription regulation</keyword>
<dbReference type="Proteomes" id="UP000242258">
    <property type="component" value="Unassembled WGS sequence"/>
</dbReference>
<keyword evidence="12" id="KW-1185">Reference proteome</keyword>
<reference evidence="12" key="1">
    <citation type="submission" date="2016-09" db="EMBL/GenBank/DDBJ databases">
        <authorList>
            <person name="Wan X."/>
            <person name="Hou S."/>
        </authorList>
    </citation>
    <scope>NUCLEOTIDE SEQUENCE [LARGE SCALE GENOMIC DNA]</scope>
    <source>
        <strain evidence="12">KH87</strain>
    </source>
</reference>
<dbReference type="NCBIfam" id="TIGR03824">
    <property type="entry name" value="FlgM_jcvi"/>
    <property type="match status" value="1"/>
</dbReference>
<evidence type="ECO:0000256" key="5">
    <source>
        <dbReference type="ARBA" id="ARBA00023015"/>
    </source>
</evidence>
<dbReference type="InterPro" id="IPR007412">
    <property type="entry name" value="FlgM"/>
</dbReference>
<evidence type="ECO:0000313" key="12">
    <source>
        <dbReference type="Proteomes" id="UP000242258"/>
    </source>
</evidence>
<evidence type="ECO:0000256" key="4">
    <source>
        <dbReference type="ARBA" id="ARBA00022795"/>
    </source>
</evidence>
<feature type="compositionally biased region" description="Polar residues" evidence="9">
    <location>
        <begin position="42"/>
        <end position="53"/>
    </location>
</feature>
<dbReference type="EMBL" id="MKEK01000001">
    <property type="protein sequence ID" value="OEY70316.1"/>
    <property type="molecule type" value="Genomic_DNA"/>
</dbReference>
<sequence length="109" mass="12131">MAININSLQGNTPSSTQVKTDQVEQQTQRQQATVQQNASQAPNQKQDSVSLTPQAQQLTRLTEKASNSSGIDQEKVDKIKQAISEGKYKINVEQLAKRIVEFESELFGR</sequence>
<dbReference type="Pfam" id="PF04316">
    <property type="entry name" value="FlgM"/>
    <property type="match status" value="1"/>
</dbReference>
<dbReference type="RefSeq" id="WP_070049870.1">
    <property type="nucleotide sequence ID" value="NZ_CBCSDO010000008.1"/>
</dbReference>
<organism evidence="11 12">
    <name type="scientific">Rheinheimera salexigens</name>
    <dbReference type="NCBI Taxonomy" id="1628148"/>
    <lineage>
        <taxon>Bacteria</taxon>
        <taxon>Pseudomonadati</taxon>
        <taxon>Pseudomonadota</taxon>
        <taxon>Gammaproteobacteria</taxon>
        <taxon>Chromatiales</taxon>
        <taxon>Chromatiaceae</taxon>
        <taxon>Rheinheimera</taxon>
    </lineage>
</organism>
<dbReference type="GO" id="GO:0045892">
    <property type="term" value="P:negative regulation of DNA-templated transcription"/>
    <property type="evidence" value="ECO:0007669"/>
    <property type="project" value="InterPro"/>
</dbReference>
<evidence type="ECO:0000313" key="11">
    <source>
        <dbReference type="EMBL" id="OEY70316.1"/>
    </source>
</evidence>
<evidence type="ECO:0000256" key="6">
    <source>
        <dbReference type="ARBA" id="ARBA00023163"/>
    </source>
</evidence>
<dbReference type="AlphaFoldDB" id="A0A1E7Q838"/>
<comment type="similarity">
    <text evidence="1">Belongs to the FlgM family.</text>
</comment>
<evidence type="ECO:0000256" key="3">
    <source>
        <dbReference type="ARBA" id="ARBA00022491"/>
    </source>
</evidence>
<accession>A0A1E7Q838</accession>
<keyword evidence="11" id="KW-0966">Cell projection</keyword>
<feature type="compositionally biased region" description="Low complexity" evidence="9">
    <location>
        <begin position="23"/>
        <end position="41"/>
    </location>
</feature>
<feature type="domain" description="Anti-sigma-28 factor FlgM C-terminal" evidence="10">
    <location>
        <begin position="47"/>
        <end position="100"/>
    </location>
</feature>